<dbReference type="EMBL" id="CM008053">
    <property type="protein sequence ID" value="PAN41508.1"/>
    <property type="molecule type" value="Genomic_DNA"/>
</dbReference>
<comment type="subcellular location">
    <subcellularLocation>
        <location evidence="4">Secreted</location>
        <location evidence="4">Extracellular space</location>
        <location evidence="4">Apoplast</location>
    </subcellularLocation>
</comment>
<reference evidence="6" key="1">
    <citation type="submission" date="2018-04" db="EMBL/GenBank/DDBJ databases">
        <title>WGS assembly of Panicum hallii.</title>
        <authorList>
            <person name="Lovell J."/>
            <person name="Jenkins J."/>
            <person name="Lowry D."/>
            <person name="Mamidi S."/>
            <person name="Sreedasyam A."/>
            <person name="Weng X."/>
            <person name="Barry K."/>
            <person name="Bonette J."/>
            <person name="Campitelli B."/>
            <person name="Daum C."/>
            <person name="Gordon S."/>
            <person name="Gould B."/>
            <person name="Lipzen A."/>
            <person name="Macqueen A."/>
            <person name="Palacio-Mejia J."/>
            <person name="Plott C."/>
            <person name="Shakirov E."/>
            <person name="Shu S."/>
            <person name="Yoshinaga Y."/>
            <person name="Zane M."/>
            <person name="Rokhsar D."/>
            <person name="Grimwood J."/>
            <person name="Schmutz J."/>
            <person name="Juenger T."/>
        </authorList>
    </citation>
    <scope>NUCLEOTIDE SEQUENCE [LARGE SCALE GENOMIC DNA]</scope>
    <source>
        <strain evidence="6">FIL2</strain>
    </source>
</reference>
<dbReference type="Pfam" id="PF03018">
    <property type="entry name" value="Dirigent"/>
    <property type="match status" value="1"/>
</dbReference>
<evidence type="ECO:0000256" key="4">
    <source>
        <dbReference type="RuleBase" id="RU363099"/>
    </source>
</evidence>
<keyword evidence="3 4" id="KW-0964">Secreted</keyword>
<dbReference type="GO" id="GO:0048046">
    <property type="term" value="C:apoplast"/>
    <property type="evidence" value="ECO:0007669"/>
    <property type="project" value="UniProtKB-SubCell"/>
</dbReference>
<dbReference type="AlphaFoldDB" id="A0A2S3ICT8"/>
<evidence type="ECO:0000256" key="1">
    <source>
        <dbReference type="ARBA" id="ARBA00010746"/>
    </source>
</evidence>
<dbReference type="Gene3D" id="2.40.480.10">
    <property type="entry name" value="Allene oxide cyclase-like"/>
    <property type="match status" value="1"/>
</dbReference>
<accession>A0A2S3ICT8</accession>
<evidence type="ECO:0000256" key="2">
    <source>
        <dbReference type="ARBA" id="ARBA00011738"/>
    </source>
</evidence>
<comment type="similarity">
    <text evidence="1 4">Belongs to the plant dirigent protein family.</text>
</comment>
<dbReference type="Proteomes" id="UP000243499">
    <property type="component" value="Chromosome 8"/>
</dbReference>
<comment type="subunit">
    <text evidence="2 4">Homodimer.</text>
</comment>
<evidence type="ECO:0000256" key="3">
    <source>
        <dbReference type="ARBA" id="ARBA00022525"/>
    </source>
</evidence>
<gene>
    <name evidence="6" type="ORF">PAHAL_8G049000</name>
</gene>
<sequence>MVVLLHAVLHPKKSAFTMAPPKLTLPLLLLSLLALMTSSAAAVADDGDGLTHIHLYVHETYTGPNATAAAVLQSPLGANSSFGSIGVVDDELRAGPDRASPLLGRYQAVFFGTSLQVGAGYLSSVTLVFTAGDYAGSTLSLQGPVLGFAGTIERAIVGGTGRFRLARGYMLFKMISKPTPETDVNEVHLFVLMHHGKY</sequence>
<feature type="chain" id="PRO_5015763980" description="Dirigent protein" evidence="5">
    <location>
        <begin position="43"/>
        <end position="198"/>
    </location>
</feature>
<protein>
    <recommendedName>
        <fullName evidence="4">Dirigent protein</fullName>
    </recommendedName>
</protein>
<dbReference type="InterPro" id="IPR044859">
    <property type="entry name" value="Allene_oxi_cyc_Dirigent"/>
</dbReference>
<organism evidence="6">
    <name type="scientific">Panicum hallii</name>
    <dbReference type="NCBI Taxonomy" id="206008"/>
    <lineage>
        <taxon>Eukaryota</taxon>
        <taxon>Viridiplantae</taxon>
        <taxon>Streptophyta</taxon>
        <taxon>Embryophyta</taxon>
        <taxon>Tracheophyta</taxon>
        <taxon>Spermatophyta</taxon>
        <taxon>Magnoliopsida</taxon>
        <taxon>Liliopsida</taxon>
        <taxon>Poales</taxon>
        <taxon>Poaceae</taxon>
        <taxon>PACMAD clade</taxon>
        <taxon>Panicoideae</taxon>
        <taxon>Panicodae</taxon>
        <taxon>Paniceae</taxon>
        <taxon>Panicinae</taxon>
        <taxon>Panicum</taxon>
        <taxon>Panicum sect. Panicum</taxon>
    </lineage>
</organism>
<keyword evidence="4" id="KW-0052">Apoplast</keyword>
<dbReference type="Gramene" id="PAN41508">
    <property type="protein sequence ID" value="PAN41508"/>
    <property type="gene ID" value="PAHAL_8G049000"/>
</dbReference>
<keyword evidence="5" id="KW-0732">Signal</keyword>
<evidence type="ECO:0000256" key="5">
    <source>
        <dbReference type="SAM" id="SignalP"/>
    </source>
</evidence>
<dbReference type="GO" id="GO:0009699">
    <property type="term" value="P:phenylpropanoid biosynthetic process"/>
    <property type="evidence" value="ECO:0007669"/>
    <property type="project" value="UniProtKB-ARBA"/>
</dbReference>
<dbReference type="PANTHER" id="PTHR21495">
    <property type="entry name" value="NUCLEOPORIN-RELATED"/>
    <property type="match status" value="1"/>
</dbReference>
<dbReference type="InterPro" id="IPR004265">
    <property type="entry name" value="Dirigent"/>
</dbReference>
<proteinExistence type="inferred from homology"/>
<feature type="signal peptide" evidence="5">
    <location>
        <begin position="1"/>
        <end position="42"/>
    </location>
</feature>
<comment type="function">
    <text evidence="4">Dirigent proteins impart stereoselectivity on the phenoxy radical-coupling reaction, yielding optically active lignans from two molecules of coniferyl alcohol in the biosynthesis of lignans, flavonolignans, and alkaloids and thus plays a central role in plant secondary metabolism.</text>
</comment>
<evidence type="ECO:0000313" key="6">
    <source>
        <dbReference type="EMBL" id="PAN41508.1"/>
    </source>
</evidence>
<name>A0A2S3ICT8_9POAL</name>